<keyword evidence="5 8" id="KW-1133">Transmembrane helix</keyword>
<dbReference type="InterPro" id="IPR036765">
    <property type="entry name" value="ZipA_FtsZ-bd_C_sf"/>
</dbReference>
<dbReference type="GO" id="GO:0032153">
    <property type="term" value="C:cell division site"/>
    <property type="evidence" value="ECO:0007669"/>
    <property type="project" value="UniProtKB-UniRule"/>
</dbReference>
<sequence>MDPFRWLLIILGLLLIAGIYAWGRWQDKKRARGTGRHEDYDSAFDAMDSAVGGPDDFEVIVKKPRRHPGADAPSDGDDADFPGRPRRREPTGLDADLDWPDDEPEPKLGLDDELDESGEPDLEPTGQGPGSARPQPSAEPAPEQPSEPRRDRGGAAATPPTGGKTGARREPARPAEPPVRDRPDLAALGTNGPGTAGRDEPVVELPAGPQVDIEAADLEDKIVAIHVAAPEGHVFVADALVDALQRAGLEYGEHGIFHRHVRTERGPARVFSVANMIKPGWFDLDRAAEDETPGAAFFLQLPGPVDGMAAFDDMLGVARRVADELGGRLLDGRRCDLSRQAMEHIREELREYRRRLHLAARKQQG</sequence>
<evidence type="ECO:0000256" key="5">
    <source>
        <dbReference type="ARBA" id="ARBA00022989"/>
    </source>
</evidence>
<evidence type="ECO:0000256" key="3">
    <source>
        <dbReference type="ARBA" id="ARBA00022618"/>
    </source>
</evidence>
<keyword evidence="1 8" id="KW-1003">Cell membrane</keyword>
<accession>Q0AAV3</accession>
<dbReference type="Pfam" id="PF04354">
    <property type="entry name" value="ZipA_C"/>
    <property type="match status" value="1"/>
</dbReference>
<feature type="domain" description="ZipA C-terminal FtsZ-binding" evidence="12">
    <location>
        <begin position="219"/>
        <end position="349"/>
    </location>
</feature>
<keyword evidence="7 8" id="KW-0131">Cell cycle</keyword>
<reference evidence="14" key="1">
    <citation type="submission" date="2006-08" db="EMBL/GenBank/DDBJ databases">
        <title>Complete sequence of Alkalilimnicola ehrilichei MLHE-1.</title>
        <authorList>
            <person name="Copeland A."/>
            <person name="Lucas S."/>
            <person name="Lapidus A."/>
            <person name="Barry K."/>
            <person name="Detter J.C."/>
            <person name="Glavina del Rio T."/>
            <person name="Hammon N."/>
            <person name="Israni S."/>
            <person name="Dalin E."/>
            <person name="Tice H."/>
            <person name="Pitluck S."/>
            <person name="Sims D."/>
            <person name="Brettin T."/>
            <person name="Bruce D."/>
            <person name="Han C."/>
            <person name="Tapia R."/>
            <person name="Gilna P."/>
            <person name="Schmutz J."/>
            <person name="Larimer F."/>
            <person name="Land M."/>
            <person name="Hauser L."/>
            <person name="Kyrpides N."/>
            <person name="Mikhailova N."/>
            <person name="Oremland R.S."/>
            <person name="Hoeft S.E."/>
            <person name="Switzer-Blum J."/>
            <person name="Kulp T."/>
            <person name="King G."/>
            <person name="Tabita R."/>
            <person name="Witte B."/>
            <person name="Santini J.M."/>
            <person name="Basu P."/>
            <person name="Hollibaugh J.T."/>
            <person name="Xie G."/>
            <person name="Stolz J.F."/>
            <person name="Richardson P."/>
        </authorList>
    </citation>
    <scope>NUCLEOTIDE SEQUENCE [LARGE SCALE GENOMIC DNA]</scope>
    <source>
        <strain evidence="14">ATCC BAA-1101 / DSM 17681 / MLHE-1</strain>
    </source>
</reference>
<dbReference type="Proteomes" id="UP000001962">
    <property type="component" value="Chromosome"/>
</dbReference>
<feature type="compositionally biased region" description="Acidic residues" evidence="11">
    <location>
        <begin position="111"/>
        <end position="122"/>
    </location>
</feature>
<evidence type="ECO:0000256" key="6">
    <source>
        <dbReference type="ARBA" id="ARBA00023136"/>
    </source>
</evidence>
<dbReference type="PANTHER" id="PTHR38685:SF1">
    <property type="entry name" value="CELL DIVISION PROTEIN ZIPA"/>
    <property type="match status" value="1"/>
</dbReference>
<evidence type="ECO:0000313" key="14">
    <source>
        <dbReference type="Proteomes" id="UP000001962"/>
    </source>
</evidence>
<dbReference type="AlphaFoldDB" id="Q0AAV3"/>
<dbReference type="eggNOG" id="COG3115">
    <property type="taxonomic scope" value="Bacteria"/>
</dbReference>
<dbReference type="GO" id="GO:0005886">
    <property type="term" value="C:plasma membrane"/>
    <property type="evidence" value="ECO:0007669"/>
    <property type="project" value="UniProtKB-SubCell"/>
</dbReference>
<keyword evidence="3 8" id="KW-0132">Cell division</keyword>
<keyword evidence="10" id="KW-0175">Coiled coil</keyword>
<dbReference type="RefSeq" id="WP_011628429.1">
    <property type="nucleotide sequence ID" value="NC_008340.1"/>
</dbReference>
<evidence type="ECO:0000256" key="8">
    <source>
        <dbReference type="HAMAP-Rule" id="MF_00509"/>
    </source>
</evidence>
<gene>
    <name evidence="8" type="primary">zipA</name>
    <name evidence="13" type="ordered locus">Mlg_0680</name>
</gene>
<feature type="region of interest" description="Disordered" evidence="11">
    <location>
        <begin position="65"/>
        <end position="203"/>
    </location>
</feature>
<dbReference type="Gene3D" id="3.30.1400.10">
    <property type="entry name" value="ZipA, C-terminal FtsZ-binding domain"/>
    <property type="match status" value="1"/>
</dbReference>
<dbReference type="HAMAP" id="MF_00509">
    <property type="entry name" value="ZipA"/>
    <property type="match status" value="1"/>
</dbReference>
<comment type="subunit">
    <text evidence="8">Interacts with FtsZ via their C-terminal domains.</text>
</comment>
<evidence type="ECO:0000256" key="2">
    <source>
        <dbReference type="ARBA" id="ARBA00022519"/>
    </source>
</evidence>
<evidence type="ECO:0000313" key="13">
    <source>
        <dbReference type="EMBL" id="ABI56034.1"/>
    </source>
</evidence>
<dbReference type="HOGENOM" id="CLU_670422_0_0_6"/>
<evidence type="ECO:0000256" key="4">
    <source>
        <dbReference type="ARBA" id="ARBA00022692"/>
    </source>
</evidence>
<dbReference type="OrthoDB" id="7054914at2"/>
<evidence type="ECO:0000256" key="7">
    <source>
        <dbReference type="ARBA" id="ARBA00023306"/>
    </source>
</evidence>
<protein>
    <recommendedName>
        <fullName evidence="8 9">Cell division protein ZipA</fullName>
    </recommendedName>
</protein>
<keyword evidence="14" id="KW-1185">Reference proteome</keyword>
<evidence type="ECO:0000256" key="10">
    <source>
        <dbReference type="SAM" id="Coils"/>
    </source>
</evidence>
<dbReference type="SUPFAM" id="SSF64383">
    <property type="entry name" value="Cell-division protein ZipA, C-terminal domain"/>
    <property type="match status" value="1"/>
</dbReference>
<dbReference type="GO" id="GO:0000917">
    <property type="term" value="P:division septum assembly"/>
    <property type="evidence" value="ECO:0007669"/>
    <property type="project" value="TreeGrafter"/>
</dbReference>
<keyword evidence="6 8" id="KW-0472">Membrane</keyword>
<dbReference type="InterPro" id="IPR011919">
    <property type="entry name" value="Cell_div_ZipA"/>
</dbReference>
<keyword evidence="4 8" id="KW-0812">Transmembrane</keyword>
<dbReference type="GO" id="GO:0043093">
    <property type="term" value="P:FtsZ-dependent cytokinesis"/>
    <property type="evidence" value="ECO:0007669"/>
    <property type="project" value="UniProtKB-UniRule"/>
</dbReference>
<name>Q0AAV3_ALKEH</name>
<dbReference type="NCBIfam" id="TIGR02205">
    <property type="entry name" value="septum_zipA"/>
    <property type="match status" value="1"/>
</dbReference>
<dbReference type="EMBL" id="CP000453">
    <property type="protein sequence ID" value="ABI56034.1"/>
    <property type="molecule type" value="Genomic_DNA"/>
</dbReference>
<feature type="transmembrane region" description="Helical" evidence="8">
    <location>
        <begin position="6"/>
        <end position="23"/>
    </location>
</feature>
<feature type="coiled-coil region" evidence="10">
    <location>
        <begin position="335"/>
        <end position="362"/>
    </location>
</feature>
<evidence type="ECO:0000256" key="11">
    <source>
        <dbReference type="SAM" id="MobiDB-lite"/>
    </source>
</evidence>
<comment type="subcellular location">
    <subcellularLocation>
        <location evidence="8">Cell inner membrane</location>
        <topology evidence="8">Single-pass type I membrane protein</topology>
    </subcellularLocation>
    <text evidence="8">Localizes to the Z ring in an FtsZ-dependent manner.</text>
</comment>
<dbReference type="InterPro" id="IPR007449">
    <property type="entry name" value="ZipA_FtsZ-bd_C"/>
</dbReference>
<comment type="similarity">
    <text evidence="8 9">Belongs to the ZipA family.</text>
</comment>
<dbReference type="KEGG" id="aeh:Mlg_0680"/>
<evidence type="ECO:0000256" key="9">
    <source>
        <dbReference type="RuleBase" id="RU003612"/>
    </source>
</evidence>
<feature type="compositionally biased region" description="Acidic residues" evidence="11">
    <location>
        <begin position="95"/>
        <end position="104"/>
    </location>
</feature>
<organism evidence="13 14">
    <name type="scientific">Alkalilimnicola ehrlichii (strain ATCC BAA-1101 / DSM 17681 / MLHE-1)</name>
    <dbReference type="NCBI Taxonomy" id="187272"/>
    <lineage>
        <taxon>Bacteria</taxon>
        <taxon>Pseudomonadati</taxon>
        <taxon>Pseudomonadota</taxon>
        <taxon>Gammaproteobacteria</taxon>
        <taxon>Chromatiales</taxon>
        <taxon>Ectothiorhodospiraceae</taxon>
        <taxon>Alkalilimnicola</taxon>
    </lineage>
</organism>
<evidence type="ECO:0000259" key="12">
    <source>
        <dbReference type="SMART" id="SM00771"/>
    </source>
</evidence>
<proteinExistence type="inferred from homology"/>
<feature type="compositionally biased region" description="Basic and acidic residues" evidence="11">
    <location>
        <begin position="167"/>
        <end position="184"/>
    </location>
</feature>
<comment type="function">
    <text evidence="8 9">Essential cell division protein that stabilizes the FtsZ protofilaments by cross-linking them and that serves as a cytoplasmic membrane anchor for the Z ring. Also required for the recruitment to the septal ring of downstream cell division proteins.</text>
</comment>
<dbReference type="PANTHER" id="PTHR38685">
    <property type="entry name" value="CELL DIVISION PROTEIN ZIPA"/>
    <property type="match status" value="1"/>
</dbReference>
<dbReference type="SMART" id="SM00771">
    <property type="entry name" value="ZipA_C"/>
    <property type="match status" value="1"/>
</dbReference>
<keyword evidence="2 8" id="KW-0997">Cell inner membrane</keyword>
<evidence type="ECO:0000256" key="1">
    <source>
        <dbReference type="ARBA" id="ARBA00022475"/>
    </source>
</evidence>